<evidence type="ECO:0000313" key="3">
    <source>
        <dbReference type="Proteomes" id="UP000018542"/>
    </source>
</evidence>
<keyword evidence="3" id="KW-1185">Reference proteome</keyword>
<organism evidence="2 3">
    <name type="scientific">Hyphomicrobium nitrativorans NL23</name>
    <dbReference type="NCBI Taxonomy" id="1029756"/>
    <lineage>
        <taxon>Bacteria</taxon>
        <taxon>Pseudomonadati</taxon>
        <taxon>Pseudomonadota</taxon>
        <taxon>Alphaproteobacteria</taxon>
        <taxon>Hyphomicrobiales</taxon>
        <taxon>Hyphomicrobiaceae</taxon>
        <taxon>Hyphomicrobium</taxon>
    </lineage>
</organism>
<proteinExistence type="predicted"/>
<evidence type="ECO:0000313" key="2">
    <source>
        <dbReference type="EMBL" id="AHB47373.1"/>
    </source>
</evidence>
<reference evidence="2 3" key="1">
    <citation type="journal article" date="2014" name="Genome Announc.">
        <title>Complete Genome Sequence of Hyphomicrobium nitrativorans Strain NL23, a Denitrifying Bacterium Isolated from Biofilm of a Methanol-Fed Denitrification System Treating Seawater at the Montreal Biodome.</title>
        <authorList>
            <person name="Martineau C."/>
            <person name="Villeneuve C."/>
            <person name="Mauffrey F."/>
            <person name="Villemur R."/>
        </authorList>
    </citation>
    <scope>NUCLEOTIDE SEQUENCE [LARGE SCALE GENOMIC DNA]</scope>
    <source>
        <strain evidence="2">NL23</strain>
    </source>
</reference>
<dbReference type="STRING" id="1029756.W911_01540"/>
<evidence type="ECO:0000256" key="1">
    <source>
        <dbReference type="SAM" id="MobiDB-lite"/>
    </source>
</evidence>
<feature type="compositionally biased region" description="Basic and acidic residues" evidence="1">
    <location>
        <begin position="1"/>
        <end position="20"/>
    </location>
</feature>
<feature type="region of interest" description="Disordered" evidence="1">
    <location>
        <begin position="1"/>
        <end position="42"/>
    </location>
</feature>
<dbReference type="Pfam" id="PF10984">
    <property type="entry name" value="DUF2794"/>
    <property type="match status" value="1"/>
</dbReference>
<dbReference type="AlphaFoldDB" id="V5S9S5"/>
<sequence length="140" mass="15644">MAEGRRVLSESDPIRFRPRETGGFQRTHGPMGPSAGSSPRSNPVVAFNRAELDAILAVYARKVAAGEWRDYALQMGREKAVFAIFQRTSEYPLFRVEKCPKLARRQGAYSVVMRSGAVLKRGHDLARVLTVCESLKFSSR</sequence>
<name>V5S9S5_9HYPH</name>
<dbReference type="EMBL" id="CP006912">
    <property type="protein sequence ID" value="AHB47373.1"/>
    <property type="molecule type" value="Genomic_DNA"/>
</dbReference>
<dbReference type="PATRIC" id="fig|1029756.8.peg.327"/>
<dbReference type="HOGENOM" id="CLU_1832438_0_0_5"/>
<dbReference type="KEGG" id="hni:W911_01540"/>
<dbReference type="InterPro" id="IPR021252">
    <property type="entry name" value="DUF2794"/>
</dbReference>
<accession>V5S9S5</accession>
<protein>
    <recommendedName>
        <fullName evidence="4">DUF2794 domain-containing protein</fullName>
    </recommendedName>
</protein>
<dbReference type="Proteomes" id="UP000018542">
    <property type="component" value="Chromosome"/>
</dbReference>
<evidence type="ECO:0008006" key="4">
    <source>
        <dbReference type="Google" id="ProtNLM"/>
    </source>
</evidence>
<gene>
    <name evidence="2" type="ORF">W911_01540</name>
</gene>